<dbReference type="Proteomes" id="UP000008206">
    <property type="component" value="Chromosome"/>
</dbReference>
<dbReference type="AlphaFoldDB" id="E0UGS0"/>
<dbReference type="HOGENOM" id="CLU_207056_0_0_3"/>
<proteinExistence type="predicted"/>
<organism evidence="1 2">
    <name type="scientific">Gloeothece verrucosa (strain PCC 7822)</name>
    <name type="common">Cyanothece sp. (strain PCC 7822)</name>
    <dbReference type="NCBI Taxonomy" id="497965"/>
    <lineage>
        <taxon>Bacteria</taxon>
        <taxon>Bacillati</taxon>
        <taxon>Cyanobacteriota</taxon>
        <taxon>Cyanophyceae</taxon>
        <taxon>Oscillatoriophycideae</taxon>
        <taxon>Chroococcales</taxon>
        <taxon>Aphanothecaceae</taxon>
        <taxon>Gloeothece</taxon>
        <taxon>Gloeothece verrucosa</taxon>
    </lineage>
</organism>
<dbReference type="OrthoDB" id="583748at2"/>
<accession>E0UGS0</accession>
<gene>
    <name evidence="1" type="ordered locus">Cyan7822_2426</name>
</gene>
<name>E0UGS0_GLOV7</name>
<dbReference type="eggNOG" id="ENOG5030QBD">
    <property type="taxonomic scope" value="Bacteria"/>
</dbReference>
<keyword evidence="2" id="KW-1185">Reference proteome</keyword>
<reference evidence="2" key="1">
    <citation type="journal article" date="2011" name="MBio">
        <title>Novel metabolic attributes of the genus Cyanothece, comprising a group of unicellular nitrogen-fixing Cyanobacteria.</title>
        <authorList>
            <person name="Bandyopadhyay A."/>
            <person name="Elvitigala T."/>
            <person name="Welsh E."/>
            <person name="Stockel J."/>
            <person name="Liberton M."/>
            <person name="Min H."/>
            <person name="Sherman L.A."/>
            <person name="Pakrasi H.B."/>
        </authorList>
    </citation>
    <scope>NUCLEOTIDE SEQUENCE [LARGE SCALE GENOMIC DNA]</scope>
    <source>
        <strain evidence="2">PCC 7822</strain>
    </source>
</reference>
<protein>
    <submittedName>
        <fullName evidence="1">Uncharacterized protein</fullName>
    </submittedName>
</protein>
<sequence length="64" mass="7284">MELNSKTHQLEYVYRNELIKAGVDPHKATQAAKTMTEKELLLIGEIWEQWGNVLAKSEQTVLAS</sequence>
<dbReference type="KEGG" id="cyj:Cyan7822_2426"/>
<dbReference type="STRING" id="497965.Cyan7822_2426"/>
<evidence type="ECO:0000313" key="2">
    <source>
        <dbReference type="Proteomes" id="UP000008206"/>
    </source>
</evidence>
<evidence type="ECO:0000313" key="1">
    <source>
        <dbReference type="EMBL" id="ADN14401.1"/>
    </source>
</evidence>
<dbReference type="RefSeq" id="WP_013322506.1">
    <property type="nucleotide sequence ID" value="NC_014501.1"/>
</dbReference>
<dbReference type="EMBL" id="CP002198">
    <property type="protein sequence ID" value="ADN14401.1"/>
    <property type="molecule type" value="Genomic_DNA"/>
</dbReference>